<evidence type="ECO:0000313" key="3">
    <source>
        <dbReference type="EMBL" id="KYR02527.1"/>
    </source>
</evidence>
<name>A0A152A8Y0_TIELA</name>
<gene>
    <name evidence="3" type="ORF">DLAC_01372</name>
</gene>
<dbReference type="Proteomes" id="UP000076078">
    <property type="component" value="Unassembled WGS sequence"/>
</dbReference>
<dbReference type="AlphaFoldDB" id="A0A152A8Y0"/>
<dbReference type="FunCoup" id="A0A152A8Y0">
    <property type="interactions" value="1"/>
</dbReference>
<comment type="similarity">
    <text evidence="1">Belongs to the NDRG family.</text>
</comment>
<dbReference type="OMA" id="EHPPDFE"/>
<sequence length="345" mass="38917">MLQEIVDTPPNSNSIRNSTSSMGASGDINCSRENINVVVHSENNNTGETKYNIPRGERDIICYQRVGANYDPSIPPIVTYHDLGLNHTTCFGPFFDHPKMKTILPYLNIIQIEAPGHELNAATIATSDYPSIQEMSEDVQFVLEYFKIKNGIIGIGAGAGGCVLTSYAITHQKNIVGLVLIGSVIKSFSWLDWVKSWIELSTLPSLKNSTGVRNYLLNHYYADNLEETNPQLLDSIKKEMLMINQENLHHYVHAFVKREDVKSEKIKELSFKILLIVGKDTSYKEDIMDLFSHFNPRNSTIVQVPDCGILVTAEKPNYLIEPFKLYMQGLGYLLDYYQSINDGQE</sequence>
<dbReference type="InterPro" id="IPR004142">
    <property type="entry name" value="NDRG"/>
</dbReference>
<dbReference type="SUPFAM" id="SSF53474">
    <property type="entry name" value="alpha/beta-Hydrolases"/>
    <property type="match status" value="1"/>
</dbReference>
<feature type="compositionally biased region" description="Polar residues" evidence="2">
    <location>
        <begin position="9"/>
        <end position="23"/>
    </location>
</feature>
<evidence type="ECO:0000256" key="1">
    <source>
        <dbReference type="ARBA" id="ARBA00005598"/>
    </source>
</evidence>
<dbReference type="PANTHER" id="PTHR11034">
    <property type="entry name" value="N-MYC DOWNSTREAM REGULATED"/>
    <property type="match status" value="1"/>
</dbReference>
<dbReference type="InterPro" id="IPR029058">
    <property type="entry name" value="AB_hydrolase_fold"/>
</dbReference>
<evidence type="ECO:0000256" key="2">
    <source>
        <dbReference type="SAM" id="MobiDB-lite"/>
    </source>
</evidence>
<proteinExistence type="inferred from homology"/>
<comment type="caution">
    <text evidence="3">The sequence shown here is derived from an EMBL/GenBank/DDBJ whole genome shotgun (WGS) entry which is preliminary data.</text>
</comment>
<accession>A0A152A8Y0</accession>
<dbReference type="EMBL" id="LODT01000004">
    <property type="protein sequence ID" value="KYR02527.1"/>
    <property type="molecule type" value="Genomic_DNA"/>
</dbReference>
<feature type="region of interest" description="Disordered" evidence="2">
    <location>
        <begin position="1"/>
        <end position="28"/>
    </location>
</feature>
<evidence type="ECO:0000313" key="4">
    <source>
        <dbReference type="Proteomes" id="UP000076078"/>
    </source>
</evidence>
<reference evidence="3 4" key="1">
    <citation type="submission" date="2015-12" db="EMBL/GenBank/DDBJ databases">
        <title>Dictyostelia acquired genes for synthesis and detection of signals that induce cell-type specialization by lateral gene transfer from prokaryotes.</title>
        <authorList>
            <person name="Gloeckner G."/>
            <person name="Schaap P."/>
        </authorList>
    </citation>
    <scope>NUCLEOTIDE SEQUENCE [LARGE SCALE GENOMIC DNA]</scope>
    <source>
        <strain evidence="3 4">TK</strain>
    </source>
</reference>
<dbReference type="STRING" id="361077.A0A152A8Y0"/>
<organism evidence="3 4">
    <name type="scientific">Tieghemostelium lacteum</name>
    <name type="common">Slime mold</name>
    <name type="synonym">Dictyostelium lacteum</name>
    <dbReference type="NCBI Taxonomy" id="361077"/>
    <lineage>
        <taxon>Eukaryota</taxon>
        <taxon>Amoebozoa</taxon>
        <taxon>Evosea</taxon>
        <taxon>Eumycetozoa</taxon>
        <taxon>Dictyostelia</taxon>
        <taxon>Dictyosteliales</taxon>
        <taxon>Raperosteliaceae</taxon>
        <taxon>Tieghemostelium</taxon>
    </lineage>
</organism>
<dbReference type="Gene3D" id="3.40.50.1820">
    <property type="entry name" value="alpha/beta hydrolase"/>
    <property type="match status" value="1"/>
</dbReference>
<keyword evidence="4" id="KW-1185">Reference proteome</keyword>
<dbReference type="OrthoDB" id="741027at2759"/>
<dbReference type="Pfam" id="PF03096">
    <property type="entry name" value="Ndr"/>
    <property type="match status" value="1"/>
</dbReference>
<protein>
    <submittedName>
        <fullName evidence="3">NDR family protein</fullName>
    </submittedName>
</protein>
<dbReference type="InParanoid" id="A0A152A8Y0"/>